<protein>
    <recommendedName>
        <fullName evidence="5">Ribosomal RNA large subunit methyltransferase H</fullName>
        <ecNumber evidence="5">2.1.1.177</ecNumber>
    </recommendedName>
    <alternativeName>
        <fullName evidence="5">23S rRNA (pseudouridine1915-N3)-methyltransferase</fullName>
    </alternativeName>
    <alternativeName>
        <fullName evidence="5">23S rRNA m3Psi1915 methyltransferase</fullName>
    </alternativeName>
    <alternativeName>
        <fullName evidence="5">rRNA (pseudouridine-N3-)-methyltransferase RlmH</fullName>
    </alternativeName>
</protein>
<reference evidence="6 7" key="1">
    <citation type="submission" date="2015-11" db="EMBL/GenBank/DDBJ databases">
        <title>Genomic analysis of 38 Legionella species identifies large and diverse effector repertoires.</title>
        <authorList>
            <person name="Burstein D."/>
            <person name="Amaro F."/>
            <person name="Zusman T."/>
            <person name="Lifshitz Z."/>
            <person name="Cohen O."/>
            <person name="Gilbert J.A."/>
            <person name="Pupko T."/>
            <person name="Shuman H.A."/>
            <person name="Segal G."/>
        </authorList>
    </citation>
    <scope>NUCLEOTIDE SEQUENCE [LARGE SCALE GENOMIC DNA]</scope>
    <source>
        <strain evidence="6 7">ATCC 51914</strain>
    </source>
</reference>
<gene>
    <name evidence="5" type="primary">rlmH</name>
    <name evidence="6" type="ORF">Lwal_0801</name>
</gene>
<dbReference type="Pfam" id="PF02590">
    <property type="entry name" value="SPOUT_MTase"/>
    <property type="match status" value="1"/>
</dbReference>
<dbReference type="HAMAP" id="MF_00658">
    <property type="entry name" value="23SrRNA_methyltr_H"/>
    <property type="match status" value="1"/>
</dbReference>
<dbReference type="CDD" id="cd18081">
    <property type="entry name" value="RlmH-like"/>
    <property type="match status" value="1"/>
</dbReference>
<comment type="caution">
    <text evidence="6">The sequence shown here is derived from an EMBL/GenBank/DDBJ whole genome shotgun (WGS) entry which is preliminary data.</text>
</comment>
<evidence type="ECO:0000256" key="5">
    <source>
        <dbReference type="HAMAP-Rule" id="MF_00658"/>
    </source>
</evidence>
<name>A0A0W1ALX7_9GAMM</name>
<keyword evidence="2 5" id="KW-0808">Transferase</keyword>
<dbReference type="PIRSF" id="PIRSF004505">
    <property type="entry name" value="MT_bac"/>
    <property type="match status" value="1"/>
</dbReference>
<organism evidence="6 7">
    <name type="scientific">Legionella waltersii</name>
    <dbReference type="NCBI Taxonomy" id="66969"/>
    <lineage>
        <taxon>Bacteria</taxon>
        <taxon>Pseudomonadati</taxon>
        <taxon>Pseudomonadota</taxon>
        <taxon>Gammaproteobacteria</taxon>
        <taxon>Legionellales</taxon>
        <taxon>Legionellaceae</taxon>
        <taxon>Legionella</taxon>
    </lineage>
</organism>
<evidence type="ECO:0000256" key="4">
    <source>
        <dbReference type="ARBA" id="ARBA00038303"/>
    </source>
</evidence>
<evidence type="ECO:0000313" key="6">
    <source>
        <dbReference type="EMBL" id="KTD82324.1"/>
    </source>
</evidence>
<dbReference type="GO" id="GO:0005737">
    <property type="term" value="C:cytoplasm"/>
    <property type="evidence" value="ECO:0007669"/>
    <property type="project" value="UniProtKB-SubCell"/>
</dbReference>
<comment type="subunit">
    <text evidence="5">Homodimer.</text>
</comment>
<accession>A0A0W1ALX7</accession>
<keyword evidence="5" id="KW-0963">Cytoplasm</keyword>
<dbReference type="EMBL" id="LNZB01000015">
    <property type="protein sequence ID" value="KTD82324.1"/>
    <property type="molecule type" value="Genomic_DNA"/>
</dbReference>
<dbReference type="PANTHER" id="PTHR33603">
    <property type="entry name" value="METHYLTRANSFERASE"/>
    <property type="match status" value="1"/>
</dbReference>
<keyword evidence="7" id="KW-1185">Reference proteome</keyword>
<dbReference type="InterPro" id="IPR003742">
    <property type="entry name" value="RlmH-like"/>
</dbReference>
<dbReference type="PANTHER" id="PTHR33603:SF1">
    <property type="entry name" value="RIBOSOMAL RNA LARGE SUBUNIT METHYLTRANSFERASE H"/>
    <property type="match status" value="1"/>
</dbReference>
<dbReference type="Proteomes" id="UP000054729">
    <property type="component" value="Unassembled WGS sequence"/>
</dbReference>
<dbReference type="Gene3D" id="3.40.1280.10">
    <property type="match status" value="1"/>
</dbReference>
<evidence type="ECO:0000256" key="2">
    <source>
        <dbReference type="ARBA" id="ARBA00022679"/>
    </source>
</evidence>
<evidence type="ECO:0000313" key="7">
    <source>
        <dbReference type="Proteomes" id="UP000054729"/>
    </source>
</evidence>
<dbReference type="GO" id="GO:0070038">
    <property type="term" value="F:rRNA (pseudouridine-N3-)-methyltransferase activity"/>
    <property type="evidence" value="ECO:0007669"/>
    <property type="project" value="UniProtKB-UniRule"/>
</dbReference>
<dbReference type="STRING" id="66969.Lwal_0801"/>
<comment type="catalytic activity">
    <reaction evidence="5">
        <text>pseudouridine(1915) in 23S rRNA + S-adenosyl-L-methionine = N(3)-methylpseudouridine(1915) in 23S rRNA + S-adenosyl-L-homocysteine + H(+)</text>
        <dbReference type="Rhea" id="RHEA:42752"/>
        <dbReference type="Rhea" id="RHEA-COMP:10221"/>
        <dbReference type="Rhea" id="RHEA-COMP:10222"/>
        <dbReference type="ChEBI" id="CHEBI:15378"/>
        <dbReference type="ChEBI" id="CHEBI:57856"/>
        <dbReference type="ChEBI" id="CHEBI:59789"/>
        <dbReference type="ChEBI" id="CHEBI:65314"/>
        <dbReference type="ChEBI" id="CHEBI:74486"/>
        <dbReference type="EC" id="2.1.1.177"/>
    </reaction>
</comment>
<dbReference type="AlphaFoldDB" id="A0A0W1ALX7"/>
<comment type="similarity">
    <text evidence="4 5">Belongs to the RNA methyltransferase RlmH family.</text>
</comment>
<feature type="binding site" evidence="5">
    <location>
        <position position="62"/>
    </location>
    <ligand>
        <name>S-adenosyl-L-methionine</name>
        <dbReference type="ChEBI" id="CHEBI:59789"/>
    </ligand>
</feature>
<evidence type="ECO:0000256" key="1">
    <source>
        <dbReference type="ARBA" id="ARBA00022603"/>
    </source>
</evidence>
<dbReference type="InterPro" id="IPR029028">
    <property type="entry name" value="Alpha/beta_knot_MTases"/>
</dbReference>
<comment type="function">
    <text evidence="5">Specifically methylates the pseudouridine at position 1915 (m3Psi1915) in 23S rRNA.</text>
</comment>
<dbReference type="NCBIfam" id="NF000986">
    <property type="entry name" value="PRK00103.1-4"/>
    <property type="match status" value="1"/>
</dbReference>
<keyword evidence="1 5" id="KW-0489">Methyltransferase</keyword>
<dbReference type="PATRIC" id="fig|66969.6.peg.875"/>
<comment type="subcellular location">
    <subcellularLocation>
        <location evidence="5">Cytoplasm</location>
    </subcellularLocation>
</comment>
<dbReference type="EC" id="2.1.1.177" evidence="5"/>
<keyword evidence="3 5" id="KW-0949">S-adenosyl-L-methionine</keyword>
<dbReference type="SUPFAM" id="SSF75217">
    <property type="entry name" value="alpha/beta knot"/>
    <property type="match status" value="1"/>
</dbReference>
<feature type="binding site" evidence="5">
    <location>
        <begin position="112"/>
        <end position="117"/>
    </location>
    <ligand>
        <name>S-adenosyl-L-methionine</name>
        <dbReference type="ChEBI" id="CHEBI:59789"/>
    </ligand>
</feature>
<feature type="binding site" evidence="5">
    <location>
        <position position="93"/>
    </location>
    <ligand>
        <name>S-adenosyl-L-methionine</name>
        <dbReference type="ChEBI" id="CHEBI:59789"/>
    </ligand>
</feature>
<evidence type="ECO:0000256" key="3">
    <source>
        <dbReference type="ARBA" id="ARBA00022691"/>
    </source>
</evidence>
<dbReference type="NCBIfam" id="TIGR00246">
    <property type="entry name" value="tRNA_RlmH_YbeA"/>
    <property type="match status" value="1"/>
</dbReference>
<keyword evidence="5" id="KW-0698">rRNA processing</keyword>
<proteinExistence type="inferred from homology"/>
<sequence>MPDWVNQGTHDYTKRLSDGIQVKLVEIPLIKRNKASDLNRILEKEALIIVENIPNNCHLIALDVYGKEFNSEEMATRITQLQNVSSHFCFIIGGPEGLSPDVLNRCHERWSLSKLTLPHPLARIVLVEALYRAWSIINNHPYHK</sequence>
<dbReference type="InterPro" id="IPR029026">
    <property type="entry name" value="tRNA_m1G_MTases_N"/>
</dbReference>